<dbReference type="InterPro" id="IPR024607">
    <property type="entry name" value="Sulfatase_CS"/>
</dbReference>
<keyword evidence="4" id="KW-0106">Calcium</keyword>
<evidence type="ECO:0000313" key="7">
    <source>
        <dbReference type="Proteomes" id="UP000439983"/>
    </source>
</evidence>
<keyword evidence="7" id="KW-1185">Reference proteome</keyword>
<evidence type="ECO:0000256" key="1">
    <source>
        <dbReference type="ARBA" id="ARBA00008779"/>
    </source>
</evidence>
<dbReference type="Pfam" id="PF00884">
    <property type="entry name" value="Sulfatase"/>
    <property type="match status" value="1"/>
</dbReference>
<evidence type="ECO:0000256" key="4">
    <source>
        <dbReference type="ARBA" id="ARBA00022837"/>
    </source>
</evidence>
<keyword evidence="3 6" id="KW-0378">Hydrolase</keyword>
<proteinExistence type="inferred from homology"/>
<comment type="caution">
    <text evidence="6">The sequence shown here is derived from an EMBL/GenBank/DDBJ whole genome shotgun (WGS) entry which is preliminary data.</text>
</comment>
<sequence length="76" mass="8245">MGLPWAAQTVPVETPNLDRLIENGVSFDRAHCTSPLCTPSRASMLTGDYAFPHGMSTAPIAICIMRSPVNWRGWSG</sequence>
<dbReference type="Gene3D" id="3.40.720.10">
    <property type="entry name" value="Alkaline Phosphatase, subunit A"/>
    <property type="match status" value="1"/>
</dbReference>
<protein>
    <submittedName>
        <fullName evidence="6">Sulfatase-like hydrolase/transferase</fullName>
    </submittedName>
</protein>
<dbReference type="PANTHER" id="PTHR42693:SF33">
    <property type="entry name" value="ARYLSULFATASE"/>
    <property type="match status" value="1"/>
</dbReference>
<dbReference type="SUPFAM" id="SSF53649">
    <property type="entry name" value="Alkaline phosphatase-like"/>
    <property type="match status" value="1"/>
</dbReference>
<dbReference type="PROSITE" id="PS00523">
    <property type="entry name" value="SULFATASE_1"/>
    <property type="match status" value="1"/>
</dbReference>
<dbReference type="EMBL" id="WITC01000051">
    <property type="protein sequence ID" value="MQX15714.1"/>
    <property type="molecule type" value="Genomic_DNA"/>
</dbReference>
<keyword evidence="2" id="KW-0479">Metal-binding</keyword>
<organism evidence="6 7">
    <name type="scientific">Sinorhizobium terangae</name>
    <dbReference type="NCBI Taxonomy" id="110322"/>
    <lineage>
        <taxon>Bacteria</taxon>
        <taxon>Pseudomonadati</taxon>
        <taxon>Pseudomonadota</taxon>
        <taxon>Alphaproteobacteria</taxon>
        <taxon>Hyphomicrobiales</taxon>
        <taxon>Rhizobiaceae</taxon>
        <taxon>Sinorhizobium/Ensifer group</taxon>
        <taxon>Sinorhizobium</taxon>
    </lineage>
</organism>
<reference evidence="6 7" key="1">
    <citation type="journal article" date="2013" name="Genome Biol.">
        <title>Comparative genomics of the core and accessory genomes of 48 Sinorhizobium strains comprising five genospecies.</title>
        <authorList>
            <person name="Sugawara M."/>
            <person name="Epstein B."/>
            <person name="Badgley B.D."/>
            <person name="Unno T."/>
            <person name="Xu L."/>
            <person name="Reese J."/>
            <person name="Gyaneshwar P."/>
            <person name="Denny R."/>
            <person name="Mudge J."/>
            <person name="Bharti A.K."/>
            <person name="Farmer A.D."/>
            <person name="May G.D."/>
            <person name="Woodward J.E."/>
            <person name="Medigue C."/>
            <person name="Vallenet D."/>
            <person name="Lajus A."/>
            <person name="Rouy Z."/>
            <person name="Martinez-Vaz B."/>
            <person name="Tiffin P."/>
            <person name="Young N.D."/>
            <person name="Sadowsky M.J."/>
        </authorList>
    </citation>
    <scope>NUCLEOTIDE SEQUENCE [LARGE SCALE GENOMIC DNA]</scope>
    <source>
        <strain evidence="6 7">USDA4894</strain>
    </source>
</reference>
<comment type="similarity">
    <text evidence="1">Belongs to the sulfatase family.</text>
</comment>
<accession>A0A6N7LG46</accession>
<evidence type="ECO:0000259" key="5">
    <source>
        <dbReference type="Pfam" id="PF00884"/>
    </source>
</evidence>
<dbReference type="RefSeq" id="WP_153439672.1">
    <property type="nucleotide sequence ID" value="NZ_JACIGA010000002.1"/>
</dbReference>
<dbReference type="GO" id="GO:0004065">
    <property type="term" value="F:arylsulfatase activity"/>
    <property type="evidence" value="ECO:0007669"/>
    <property type="project" value="TreeGrafter"/>
</dbReference>
<evidence type="ECO:0000256" key="2">
    <source>
        <dbReference type="ARBA" id="ARBA00022723"/>
    </source>
</evidence>
<dbReference type="Proteomes" id="UP000439983">
    <property type="component" value="Unassembled WGS sequence"/>
</dbReference>
<gene>
    <name evidence="6" type="ORF">GHK62_13355</name>
</gene>
<feature type="domain" description="Sulfatase N-terminal" evidence="5">
    <location>
        <begin position="11"/>
        <end position="59"/>
    </location>
</feature>
<name>A0A6N7LG46_SINTE</name>
<dbReference type="OrthoDB" id="9803751at2"/>
<evidence type="ECO:0000313" key="6">
    <source>
        <dbReference type="EMBL" id="MQX15714.1"/>
    </source>
</evidence>
<dbReference type="InterPro" id="IPR000917">
    <property type="entry name" value="Sulfatase_N"/>
</dbReference>
<dbReference type="GO" id="GO:0046872">
    <property type="term" value="F:metal ion binding"/>
    <property type="evidence" value="ECO:0007669"/>
    <property type="project" value="UniProtKB-KW"/>
</dbReference>
<dbReference type="InterPro" id="IPR050738">
    <property type="entry name" value="Sulfatase"/>
</dbReference>
<keyword evidence="6" id="KW-0808">Transferase</keyword>
<dbReference type="GO" id="GO:0016740">
    <property type="term" value="F:transferase activity"/>
    <property type="evidence" value="ECO:0007669"/>
    <property type="project" value="UniProtKB-KW"/>
</dbReference>
<evidence type="ECO:0000256" key="3">
    <source>
        <dbReference type="ARBA" id="ARBA00022801"/>
    </source>
</evidence>
<dbReference type="InterPro" id="IPR017850">
    <property type="entry name" value="Alkaline_phosphatase_core_sf"/>
</dbReference>
<dbReference type="AlphaFoldDB" id="A0A6N7LG46"/>
<dbReference type="PANTHER" id="PTHR42693">
    <property type="entry name" value="ARYLSULFATASE FAMILY MEMBER"/>
    <property type="match status" value="1"/>
</dbReference>